<reference evidence="3" key="2">
    <citation type="submission" date="2020-05" db="UniProtKB">
        <authorList>
            <consortium name="EnsemblMetazoa"/>
        </authorList>
    </citation>
    <scope>IDENTIFICATION</scope>
    <source>
        <strain evidence="3">A-37</strain>
    </source>
</reference>
<reference evidence="4" key="1">
    <citation type="submission" date="2013-09" db="EMBL/GenBank/DDBJ databases">
        <title>The Genome Sequence of Anopheles culicifacies species A.</title>
        <authorList>
            <consortium name="The Broad Institute Genomics Platform"/>
            <person name="Neafsey D.E."/>
            <person name="Besansky N."/>
            <person name="Howell P."/>
            <person name="Walton C."/>
            <person name="Young S.K."/>
            <person name="Zeng Q."/>
            <person name="Gargeya S."/>
            <person name="Fitzgerald M."/>
            <person name="Haas B."/>
            <person name="Abouelleil A."/>
            <person name="Allen A.W."/>
            <person name="Alvarado L."/>
            <person name="Arachchi H.M."/>
            <person name="Berlin A.M."/>
            <person name="Chapman S.B."/>
            <person name="Gainer-Dewar J."/>
            <person name="Goldberg J."/>
            <person name="Griggs A."/>
            <person name="Gujja S."/>
            <person name="Hansen M."/>
            <person name="Howarth C."/>
            <person name="Imamovic A."/>
            <person name="Ireland A."/>
            <person name="Larimer J."/>
            <person name="McCowan C."/>
            <person name="Murphy C."/>
            <person name="Pearson M."/>
            <person name="Poon T.W."/>
            <person name="Priest M."/>
            <person name="Roberts A."/>
            <person name="Saif S."/>
            <person name="Shea T."/>
            <person name="Sisk P."/>
            <person name="Sykes S."/>
            <person name="Wortman J."/>
            <person name="Nusbaum C."/>
            <person name="Birren B."/>
        </authorList>
    </citation>
    <scope>NUCLEOTIDE SEQUENCE [LARGE SCALE GENOMIC DNA]</scope>
    <source>
        <strain evidence="4">A-37</strain>
    </source>
</reference>
<proteinExistence type="predicted"/>
<feature type="transmembrane region" description="Helical" evidence="1">
    <location>
        <begin position="99"/>
        <end position="118"/>
    </location>
</feature>
<evidence type="ECO:0000256" key="1">
    <source>
        <dbReference type="SAM" id="Phobius"/>
    </source>
</evidence>
<dbReference type="Proteomes" id="UP000075883">
    <property type="component" value="Unassembled WGS sequence"/>
</dbReference>
<evidence type="ECO:0000313" key="3">
    <source>
        <dbReference type="EnsemblMetazoa" id="ACUA009000-PA"/>
    </source>
</evidence>
<feature type="transmembrane region" description="Helical" evidence="1">
    <location>
        <begin position="68"/>
        <end position="92"/>
    </location>
</feature>
<evidence type="ECO:0000313" key="4">
    <source>
        <dbReference type="Proteomes" id="UP000075883"/>
    </source>
</evidence>
<keyword evidence="2" id="KW-0732">Signal</keyword>
<feature type="transmembrane region" description="Helical" evidence="1">
    <location>
        <begin position="138"/>
        <end position="158"/>
    </location>
</feature>
<keyword evidence="1" id="KW-0812">Transmembrane</keyword>
<sequence>MDVMYVVTVLVLLLLAISFALAATVTTPANNVPPTTRTYRTAIFTHDHTGTIGAGALSDTVRVLCTRATAATTLGLVALTVALLSAGGASVLRARLSSITAVTALAATGAVSVVGKGATTGRTSKTIVNCSGTNTATAVVLLSVRQLLPLILGIAAMLPGET</sequence>
<keyword evidence="1" id="KW-1133">Transmembrane helix</keyword>
<feature type="chain" id="PRO_5008127816" evidence="2">
    <location>
        <begin position="23"/>
        <end position="162"/>
    </location>
</feature>
<keyword evidence="4" id="KW-1185">Reference proteome</keyword>
<organism evidence="3 4">
    <name type="scientific">Anopheles culicifacies</name>
    <dbReference type="NCBI Taxonomy" id="139723"/>
    <lineage>
        <taxon>Eukaryota</taxon>
        <taxon>Metazoa</taxon>
        <taxon>Ecdysozoa</taxon>
        <taxon>Arthropoda</taxon>
        <taxon>Hexapoda</taxon>
        <taxon>Insecta</taxon>
        <taxon>Pterygota</taxon>
        <taxon>Neoptera</taxon>
        <taxon>Endopterygota</taxon>
        <taxon>Diptera</taxon>
        <taxon>Nematocera</taxon>
        <taxon>Culicoidea</taxon>
        <taxon>Culicidae</taxon>
        <taxon>Anophelinae</taxon>
        <taxon>Anopheles</taxon>
        <taxon>culicifacies species complex</taxon>
    </lineage>
</organism>
<accession>A0A182M447</accession>
<dbReference type="VEuPathDB" id="VectorBase:ACUA009000"/>
<name>A0A182M447_9DIPT</name>
<dbReference type="AlphaFoldDB" id="A0A182M447"/>
<evidence type="ECO:0000256" key="2">
    <source>
        <dbReference type="SAM" id="SignalP"/>
    </source>
</evidence>
<keyword evidence="1" id="KW-0472">Membrane</keyword>
<protein>
    <submittedName>
        <fullName evidence="3">Uncharacterized protein</fullName>
    </submittedName>
</protein>
<dbReference type="EMBL" id="AXCM01021006">
    <property type="status" value="NOT_ANNOTATED_CDS"/>
    <property type="molecule type" value="Genomic_DNA"/>
</dbReference>
<feature type="signal peptide" evidence="2">
    <location>
        <begin position="1"/>
        <end position="22"/>
    </location>
</feature>
<dbReference type="EnsemblMetazoa" id="ACUA009000-RA">
    <property type="protein sequence ID" value="ACUA009000-PA"/>
    <property type="gene ID" value="ACUA009000"/>
</dbReference>